<dbReference type="InterPro" id="IPR046342">
    <property type="entry name" value="CBS_dom_sf"/>
</dbReference>
<gene>
    <name evidence="12" type="ORF">Cme02nite_00270</name>
</gene>
<keyword evidence="5 8" id="KW-1133">Transmembrane helix</keyword>
<dbReference type="InterPro" id="IPR002550">
    <property type="entry name" value="CNNM"/>
</dbReference>
<dbReference type="PANTHER" id="PTHR43099:SF5">
    <property type="entry name" value="HLYC_CORC FAMILY TRANSPORTER"/>
    <property type="match status" value="1"/>
</dbReference>
<evidence type="ECO:0000259" key="11">
    <source>
        <dbReference type="PROSITE" id="PS51846"/>
    </source>
</evidence>
<dbReference type="EMBL" id="BONJ01000001">
    <property type="protein sequence ID" value="GIG11695.1"/>
    <property type="molecule type" value="Genomic_DNA"/>
</dbReference>
<organism evidence="12 13">
    <name type="scientific">Catellatospora methionotrophica</name>
    <dbReference type="NCBI Taxonomy" id="121620"/>
    <lineage>
        <taxon>Bacteria</taxon>
        <taxon>Bacillati</taxon>
        <taxon>Actinomycetota</taxon>
        <taxon>Actinomycetes</taxon>
        <taxon>Micromonosporales</taxon>
        <taxon>Micromonosporaceae</taxon>
        <taxon>Catellatospora</taxon>
    </lineage>
</organism>
<keyword evidence="7" id="KW-0129">CBS domain</keyword>
<evidence type="ECO:0000256" key="6">
    <source>
        <dbReference type="ARBA" id="ARBA00023136"/>
    </source>
</evidence>
<dbReference type="PROSITE" id="PS51846">
    <property type="entry name" value="CNNM"/>
    <property type="match status" value="1"/>
</dbReference>
<dbReference type="Pfam" id="PF00571">
    <property type="entry name" value="CBS"/>
    <property type="match status" value="2"/>
</dbReference>
<name>A0A8J3LBQ7_9ACTN</name>
<dbReference type="InterPro" id="IPR000644">
    <property type="entry name" value="CBS_dom"/>
</dbReference>
<dbReference type="Pfam" id="PF01595">
    <property type="entry name" value="CNNM"/>
    <property type="match status" value="1"/>
</dbReference>
<evidence type="ECO:0000256" key="1">
    <source>
        <dbReference type="ARBA" id="ARBA00004651"/>
    </source>
</evidence>
<evidence type="ECO:0000313" key="13">
    <source>
        <dbReference type="Proteomes" id="UP000660339"/>
    </source>
</evidence>
<evidence type="ECO:0000259" key="10">
    <source>
        <dbReference type="PROSITE" id="PS51371"/>
    </source>
</evidence>
<feature type="domain" description="CBS" evidence="10">
    <location>
        <begin position="284"/>
        <end position="341"/>
    </location>
</feature>
<feature type="transmembrane region" description="Helical" evidence="9">
    <location>
        <begin position="6"/>
        <end position="28"/>
    </location>
</feature>
<evidence type="ECO:0000256" key="3">
    <source>
        <dbReference type="ARBA" id="ARBA00022692"/>
    </source>
</evidence>
<dbReference type="AlphaFoldDB" id="A0A8J3LBQ7"/>
<dbReference type="PANTHER" id="PTHR43099">
    <property type="entry name" value="UPF0053 PROTEIN YRKA"/>
    <property type="match status" value="1"/>
</dbReference>
<reference evidence="12" key="1">
    <citation type="submission" date="2021-01" db="EMBL/GenBank/DDBJ databases">
        <title>Whole genome shotgun sequence of Catellatospora methionotrophica NBRC 14553.</title>
        <authorList>
            <person name="Komaki H."/>
            <person name="Tamura T."/>
        </authorList>
    </citation>
    <scope>NUCLEOTIDE SEQUENCE</scope>
    <source>
        <strain evidence="12">NBRC 14553</strain>
    </source>
</reference>
<dbReference type="InterPro" id="IPR051676">
    <property type="entry name" value="UPF0053_domain"/>
</dbReference>
<comment type="subcellular location">
    <subcellularLocation>
        <location evidence="1">Cell membrane</location>
        <topology evidence="1">Multi-pass membrane protein</topology>
    </subcellularLocation>
</comment>
<dbReference type="SMART" id="SM00116">
    <property type="entry name" value="CBS"/>
    <property type="match status" value="2"/>
</dbReference>
<keyword evidence="2" id="KW-1003">Cell membrane</keyword>
<evidence type="ECO:0000256" key="5">
    <source>
        <dbReference type="ARBA" id="ARBA00022989"/>
    </source>
</evidence>
<dbReference type="Proteomes" id="UP000660339">
    <property type="component" value="Unassembled WGS sequence"/>
</dbReference>
<dbReference type="InterPro" id="IPR044751">
    <property type="entry name" value="Ion_transp-like_CBS"/>
</dbReference>
<evidence type="ECO:0000313" key="12">
    <source>
        <dbReference type="EMBL" id="GIG11695.1"/>
    </source>
</evidence>
<feature type="transmembrane region" description="Helical" evidence="9">
    <location>
        <begin position="56"/>
        <end position="78"/>
    </location>
</feature>
<sequence>MSTGTALAASVLLLVLNAFFVAAEFALVASKRHRLQQHADAGSRAAKAAIAGTRELSLMLAGAQLGITLCSLGLGALAKPALADLLDPLLGALGLPDQAAYVIAFLLALAIVVFLHMVIGEMAPKSWAISHPERSALVLAVPFRAFARLARPALSALNTFANAALRLFKVQPVDELAQVHGPAELQLLLSASAEHGTLPPADERLLSAMLTLNNTTVASVMIEPAQIVTVDAAAGAARVEYIAREHGRSRLAVTDRAGVITGIVHVRDALKATTSALDVDAGQLARPPYLLRPQQSVISAIRGMREFRAQVALVVDDHQTTVGLVALEDLLEQVIGQFDDETDPIIASHLSTRHSRR</sequence>
<evidence type="ECO:0000256" key="7">
    <source>
        <dbReference type="PROSITE-ProRule" id="PRU00703"/>
    </source>
</evidence>
<feature type="transmembrane region" description="Helical" evidence="9">
    <location>
        <begin position="98"/>
        <end position="119"/>
    </location>
</feature>
<keyword evidence="3 8" id="KW-0812">Transmembrane</keyword>
<keyword evidence="6 8" id="KW-0472">Membrane</keyword>
<evidence type="ECO:0000256" key="2">
    <source>
        <dbReference type="ARBA" id="ARBA00022475"/>
    </source>
</evidence>
<dbReference type="RefSeq" id="WP_166380688.1">
    <property type="nucleotide sequence ID" value="NZ_BAAATT010000011.1"/>
</dbReference>
<dbReference type="GO" id="GO:0005886">
    <property type="term" value="C:plasma membrane"/>
    <property type="evidence" value="ECO:0007669"/>
    <property type="project" value="UniProtKB-SubCell"/>
</dbReference>
<feature type="domain" description="CNNM transmembrane" evidence="11">
    <location>
        <begin position="1"/>
        <end position="202"/>
    </location>
</feature>
<comment type="caution">
    <text evidence="12">The sequence shown here is derived from an EMBL/GenBank/DDBJ whole genome shotgun (WGS) entry which is preliminary data.</text>
</comment>
<evidence type="ECO:0000256" key="4">
    <source>
        <dbReference type="ARBA" id="ARBA00022737"/>
    </source>
</evidence>
<accession>A0A8J3LBQ7</accession>
<dbReference type="SUPFAM" id="SSF54631">
    <property type="entry name" value="CBS-domain pair"/>
    <property type="match status" value="1"/>
</dbReference>
<keyword evidence="4" id="KW-0677">Repeat</keyword>
<dbReference type="CDD" id="cd04590">
    <property type="entry name" value="CBS_pair_CorC_HlyC_assoc"/>
    <property type="match status" value="1"/>
</dbReference>
<dbReference type="Gene3D" id="3.10.580.10">
    <property type="entry name" value="CBS-domain"/>
    <property type="match status" value="1"/>
</dbReference>
<proteinExistence type="predicted"/>
<keyword evidence="13" id="KW-1185">Reference proteome</keyword>
<protein>
    <submittedName>
        <fullName evidence="12">Membrane protein</fullName>
    </submittedName>
</protein>
<feature type="domain" description="CBS" evidence="10">
    <location>
        <begin position="221"/>
        <end position="279"/>
    </location>
</feature>
<dbReference type="PROSITE" id="PS51371">
    <property type="entry name" value="CBS"/>
    <property type="match status" value="2"/>
</dbReference>
<evidence type="ECO:0000256" key="9">
    <source>
        <dbReference type="SAM" id="Phobius"/>
    </source>
</evidence>
<evidence type="ECO:0000256" key="8">
    <source>
        <dbReference type="PROSITE-ProRule" id="PRU01193"/>
    </source>
</evidence>